<keyword evidence="3" id="KW-1185">Reference proteome</keyword>
<comment type="caution">
    <text evidence="2">The sequence shown here is derived from an EMBL/GenBank/DDBJ whole genome shotgun (WGS) entry which is preliminary data.</text>
</comment>
<gene>
    <name evidence="2" type="ORF">LTR77_004647</name>
</gene>
<evidence type="ECO:0000256" key="1">
    <source>
        <dbReference type="SAM" id="SignalP"/>
    </source>
</evidence>
<accession>A0AAV9PGA1</accession>
<dbReference type="SUPFAM" id="SSF51322">
    <property type="entry name" value="Cyanovirin-N"/>
    <property type="match status" value="1"/>
</dbReference>
<dbReference type="RefSeq" id="XP_064660530.1">
    <property type="nucleotide sequence ID" value="XM_064801900.1"/>
</dbReference>
<feature type="signal peptide" evidence="1">
    <location>
        <begin position="1"/>
        <end position="20"/>
    </location>
</feature>
<evidence type="ECO:0000313" key="2">
    <source>
        <dbReference type="EMBL" id="KAK5171502.1"/>
    </source>
</evidence>
<dbReference type="AlphaFoldDB" id="A0AAV9PGA1"/>
<dbReference type="Proteomes" id="UP001337655">
    <property type="component" value="Unassembled WGS sequence"/>
</dbReference>
<reference evidence="2 3" key="1">
    <citation type="submission" date="2023-08" db="EMBL/GenBank/DDBJ databases">
        <title>Black Yeasts Isolated from many extreme environments.</title>
        <authorList>
            <person name="Coleine C."/>
            <person name="Stajich J.E."/>
            <person name="Selbmann L."/>
        </authorList>
    </citation>
    <scope>NUCLEOTIDE SEQUENCE [LARGE SCALE GENOMIC DNA]</scope>
    <source>
        <strain evidence="2 3">CCFEE 5935</strain>
    </source>
</reference>
<dbReference type="GeneID" id="89925992"/>
<protein>
    <recommendedName>
        <fullName evidence="4">Cyanovirin-N domain-containing protein</fullName>
    </recommendedName>
</protein>
<proteinExistence type="predicted"/>
<keyword evidence="1" id="KW-0732">Signal</keyword>
<feature type="chain" id="PRO_5043642500" description="Cyanovirin-N domain-containing protein" evidence="1">
    <location>
        <begin position="21"/>
        <end position="80"/>
    </location>
</feature>
<dbReference type="EMBL" id="JAVRRT010000006">
    <property type="protein sequence ID" value="KAK5171502.1"/>
    <property type="molecule type" value="Genomic_DNA"/>
</dbReference>
<organism evidence="2 3">
    <name type="scientific">Saxophila tyrrhenica</name>
    <dbReference type="NCBI Taxonomy" id="1690608"/>
    <lineage>
        <taxon>Eukaryota</taxon>
        <taxon>Fungi</taxon>
        <taxon>Dikarya</taxon>
        <taxon>Ascomycota</taxon>
        <taxon>Pezizomycotina</taxon>
        <taxon>Dothideomycetes</taxon>
        <taxon>Dothideomycetidae</taxon>
        <taxon>Mycosphaerellales</taxon>
        <taxon>Extremaceae</taxon>
        <taxon>Saxophila</taxon>
    </lineage>
</organism>
<sequence length="80" mass="8442">MQLNLSALVTLLGFSLGAQALSGYTATCNSGHIQPPAAVADYWDLIANCRKPSGAYHVQAAIRLGDCLGNSGGNLFYQRK</sequence>
<dbReference type="Gene3D" id="2.30.60.10">
    <property type="entry name" value="Cyanovirin-N"/>
    <property type="match status" value="1"/>
</dbReference>
<dbReference type="InterPro" id="IPR036673">
    <property type="entry name" value="Cyanovirin-N_sf"/>
</dbReference>
<evidence type="ECO:0008006" key="4">
    <source>
        <dbReference type="Google" id="ProtNLM"/>
    </source>
</evidence>
<evidence type="ECO:0000313" key="3">
    <source>
        <dbReference type="Proteomes" id="UP001337655"/>
    </source>
</evidence>
<name>A0AAV9PGA1_9PEZI</name>